<protein>
    <submittedName>
        <fullName evidence="3">Class F sortase</fullName>
    </submittedName>
</protein>
<dbReference type="InterPro" id="IPR005754">
    <property type="entry name" value="Sortase"/>
</dbReference>
<dbReference type="Pfam" id="PF04203">
    <property type="entry name" value="Sortase"/>
    <property type="match status" value="1"/>
</dbReference>
<dbReference type="CDD" id="cd05829">
    <property type="entry name" value="Sortase_F"/>
    <property type="match status" value="1"/>
</dbReference>
<comment type="caution">
    <text evidence="3">The sequence shown here is derived from an EMBL/GenBank/DDBJ whole genome shotgun (WGS) entry which is preliminary data.</text>
</comment>
<dbReference type="InterPro" id="IPR042001">
    <property type="entry name" value="Sortase_F"/>
</dbReference>
<feature type="compositionally biased region" description="Basic and acidic residues" evidence="2">
    <location>
        <begin position="44"/>
        <end position="54"/>
    </location>
</feature>
<evidence type="ECO:0000313" key="3">
    <source>
        <dbReference type="EMBL" id="KAB1977757.1"/>
    </source>
</evidence>
<dbReference type="GO" id="GO:0016787">
    <property type="term" value="F:hydrolase activity"/>
    <property type="evidence" value="ECO:0007669"/>
    <property type="project" value="UniProtKB-KW"/>
</dbReference>
<feature type="region of interest" description="Disordered" evidence="2">
    <location>
        <begin position="40"/>
        <end position="87"/>
    </location>
</feature>
<keyword evidence="1" id="KW-0378">Hydrolase</keyword>
<evidence type="ECO:0000313" key="4">
    <source>
        <dbReference type="Proteomes" id="UP000442990"/>
    </source>
</evidence>
<feature type="compositionally biased region" description="Low complexity" evidence="2">
    <location>
        <begin position="55"/>
        <end position="73"/>
    </location>
</feature>
<dbReference type="Gene3D" id="2.40.260.10">
    <property type="entry name" value="Sortase"/>
    <property type="match status" value="1"/>
</dbReference>
<organism evidence="3 4">
    <name type="scientific">Streptomyces triticiradicis</name>
    <dbReference type="NCBI Taxonomy" id="2651189"/>
    <lineage>
        <taxon>Bacteria</taxon>
        <taxon>Bacillati</taxon>
        <taxon>Actinomycetota</taxon>
        <taxon>Actinomycetes</taxon>
        <taxon>Kitasatosporales</taxon>
        <taxon>Streptomycetaceae</taxon>
        <taxon>Streptomyces</taxon>
    </lineage>
</organism>
<name>A0A7J5D2R2_9ACTN</name>
<gene>
    <name evidence="3" type="ORF">F8144_41105</name>
</gene>
<dbReference type="AlphaFoldDB" id="A0A7J5D2R2"/>
<dbReference type="SUPFAM" id="SSF63817">
    <property type="entry name" value="Sortase"/>
    <property type="match status" value="1"/>
</dbReference>
<accession>A0A7J5D2R2</accession>
<dbReference type="Proteomes" id="UP000442990">
    <property type="component" value="Unassembled WGS sequence"/>
</dbReference>
<reference evidence="3 4" key="1">
    <citation type="submission" date="2019-09" db="EMBL/GenBank/DDBJ databases">
        <title>Isolation and identification of active actinomycetes.</title>
        <authorList>
            <person name="Yu Z."/>
            <person name="Han C."/>
            <person name="Yu B."/>
        </authorList>
    </citation>
    <scope>NUCLEOTIDE SEQUENCE [LARGE SCALE GENOMIC DNA]</scope>
    <source>
        <strain evidence="3 4">NEAU-H2</strain>
    </source>
</reference>
<keyword evidence="4" id="KW-1185">Reference proteome</keyword>
<proteinExistence type="predicted"/>
<dbReference type="RefSeq" id="WP_151474531.1">
    <property type="nucleotide sequence ID" value="NZ_WBKG01000058.1"/>
</dbReference>
<dbReference type="InterPro" id="IPR023365">
    <property type="entry name" value="Sortase_dom-sf"/>
</dbReference>
<evidence type="ECO:0000256" key="1">
    <source>
        <dbReference type="ARBA" id="ARBA00022801"/>
    </source>
</evidence>
<sequence>MIPKPTRWVYLAALAVAVAGLVLSTVWLVLGAPRRAADGPADFGPRHAGTESHSRSSAPPASASATRPGRPSANPSRTARPRTLTISRLRATAPIDPVAVADDGQMEIPEDPRRVGWYRFSPPPGSGQGSTVLVGHVDSDGRGLGVLVILNRVRSGDQVLIKRADGTTVEYHVTSRRTVGKSRLAQSGAFALDGPAVLTLITCTGPYLPGAGGYQNNLIVTAVETGS</sequence>
<evidence type="ECO:0000256" key="2">
    <source>
        <dbReference type="SAM" id="MobiDB-lite"/>
    </source>
</evidence>
<dbReference type="EMBL" id="WBKG01000058">
    <property type="protein sequence ID" value="KAB1977757.1"/>
    <property type="molecule type" value="Genomic_DNA"/>
</dbReference>